<dbReference type="EMBL" id="JALJOU010000006">
    <property type="protein sequence ID" value="KAK9843505.1"/>
    <property type="molecule type" value="Genomic_DNA"/>
</dbReference>
<proteinExistence type="predicted"/>
<dbReference type="SUPFAM" id="SSF51445">
    <property type="entry name" value="(Trans)glycosidases"/>
    <property type="match status" value="2"/>
</dbReference>
<evidence type="ECO:0000313" key="1">
    <source>
        <dbReference type="EMBL" id="KAK9843505.1"/>
    </source>
</evidence>
<keyword evidence="2" id="KW-1185">Reference proteome</keyword>
<gene>
    <name evidence="1" type="ORF">WJX81_006490</name>
</gene>
<reference evidence="1 2" key="1">
    <citation type="journal article" date="2024" name="Nat. Commun.">
        <title>Phylogenomics reveals the evolutionary origins of lichenization in chlorophyte algae.</title>
        <authorList>
            <person name="Puginier C."/>
            <person name="Libourel C."/>
            <person name="Otte J."/>
            <person name="Skaloud P."/>
            <person name="Haon M."/>
            <person name="Grisel S."/>
            <person name="Petersen M."/>
            <person name="Berrin J.G."/>
            <person name="Delaux P.M."/>
            <person name="Dal Grande F."/>
            <person name="Keller J."/>
        </authorList>
    </citation>
    <scope>NUCLEOTIDE SEQUENCE [LARGE SCALE GENOMIC DNA]</scope>
    <source>
        <strain evidence="1 2">SAG 245.80</strain>
    </source>
</reference>
<organism evidence="1 2">
    <name type="scientific">Elliptochloris bilobata</name>
    <dbReference type="NCBI Taxonomy" id="381761"/>
    <lineage>
        <taxon>Eukaryota</taxon>
        <taxon>Viridiplantae</taxon>
        <taxon>Chlorophyta</taxon>
        <taxon>core chlorophytes</taxon>
        <taxon>Trebouxiophyceae</taxon>
        <taxon>Trebouxiophyceae incertae sedis</taxon>
        <taxon>Elliptochloris clade</taxon>
        <taxon>Elliptochloris</taxon>
    </lineage>
</organism>
<dbReference type="InterPro" id="IPR017853">
    <property type="entry name" value="GH"/>
</dbReference>
<sequence>MLVCAAALQEAAAPAPAAGLAVPGQHLRPVKGVNYAVTPSDFTSYGQSGPYSSTGGDFENSNFPALWGNTGRNDLADIVSLGVNAIRMYEFKGYYNHTSFLDYANSLGLKVIVPLSDAEILASSSAQYIATTINEAKSHPANMAWGLSNELTYAGGCNPVSNCFPKLLAAAQEIAQMDTSSRPIIITSIFDKGFATAVSVRQAFLNAGLSSLYSTRVIQGVNMYFSESASLLPTILNNVLNGFYTTPALSTSPLIITEYGRQSGSPYSLTQQSDAVAAEAKTLTNFASNSTYPYFLGSFLFQYSDSNLNGGSTFGLKAYSINYAPTPSDFTSYGQGGPYPSTGGDFENANFPNLWSPPRNDLQDIVFLGANAIRCYEFKGYYNHIPFLDYANALGLKVIVPLSDAEILASSSAQYIATTINEAKSHPANMAWGLSNELTYFGCNPVSSCFPKLLAAAQEIAQMDTSSRPIIITSIFDKGFATAVSVRQAFLDAGLASLYSSRIIQGINMYFSEPASLLPTILGNVLHDFYSASALSSSPLIVTEYGRQSGSPYSLSLQSDAVGAEAKTLHDFARNNTYPYFLGSFLFQYSDSNLNGGSTFGIKAYGSSSSVANGGAGTYKVDSTTSKPAYAAFQAA</sequence>
<evidence type="ECO:0000313" key="2">
    <source>
        <dbReference type="Proteomes" id="UP001445335"/>
    </source>
</evidence>
<dbReference type="Proteomes" id="UP001445335">
    <property type="component" value="Unassembled WGS sequence"/>
</dbReference>
<name>A0AAW1SBL4_9CHLO</name>
<dbReference type="Gene3D" id="3.20.20.80">
    <property type="entry name" value="Glycosidases"/>
    <property type="match status" value="2"/>
</dbReference>
<protein>
    <submittedName>
        <fullName evidence="1">Uncharacterized protein</fullName>
    </submittedName>
</protein>
<accession>A0AAW1SBL4</accession>
<dbReference type="AlphaFoldDB" id="A0AAW1SBL4"/>
<comment type="caution">
    <text evidence="1">The sequence shown here is derived from an EMBL/GenBank/DDBJ whole genome shotgun (WGS) entry which is preliminary data.</text>
</comment>